<organism evidence="2 3">
    <name type="scientific">Rhypophila decipiens</name>
    <dbReference type="NCBI Taxonomy" id="261697"/>
    <lineage>
        <taxon>Eukaryota</taxon>
        <taxon>Fungi</taxon>
        <taxon>Dikarya</taxon>
        <taxon>Ascomycota</taxon>
        <taxon>Pezizomycotina</taxon>
        <taxon>Sordariomycetes</taxon>
        <taxon>Sordariomycetidae</taxon>
        <taxon>Sordariales</taxon>
        <taxon>Naviculisporaceae</taxon>
        <taxon>Rhypophila</taxon>
    </lineage>
</organism>
<protein>
    <recommendedName>
        <fullName evidence="4">Ste12 interacting protein</fullName>
    </recommendedName>
</protein>
<accession>A0AAN7BAT7</accession>
<evidence type="ECO:0000256" key="1">
    <source>
        <dbReference type="SAM" id="MobiDB-lite"/>
    </source>
</evidence>
<gene>
    <name evidence="2" type="ORF">QBC37DRAFT_370355</name>
</gene>
<evidence type="ECO:0000313" key="3">
    <source>
        <dbReference type="Proteomes" id="UP001301769"/>
    </source>
</evidence>
<sequence length="85" mass="9273">MSPTYTMSAHLCKEIYSSWRKAHPAGSDPLPSPPTTASYLQRSPSPEKRSLDSDRSSDLSSSPPARGPSTWRWGNRSGPNSDSSH</sequence>
<keyword evidence="3" id="KW-1185">Reference proteome</keyword>
<dbReference type="AlphaFoldDB" id="A0AAN7BAT7"/>
<feature type="region of interest" description="Disordered" evidence="1">
    <location>
        <begin position="21"/>
        <end position="85"/>
    </location>
</feature>
<evidence type="ECO:0008006" key="4">
    <source>
        <dbReference type="Google" id="ProtNLM"/>
    </source>
</evidence>
<evidence type="ECO:0000313" key="2">
    <source>
        <dbReference type="EMBL" id="KAK4217163.1"/>
    </source>
</evidence>
<feature type="compositionally biased region" description="Polar residues" evidence="1">
    <location>
        <begin position="35"/>
        <end position="44"/>
    </location>
</feature>
<name>A0AAN7BAT7_9PEZI</name>
<proteinExistence type="predicted"/>
<reference evidence="2" key="2">
    <citation type="submission" date="2023-05" db="EMBL/GenBank/DDBJ databases">
        <authorList>
            <consortium name="Lawrence Berkeley National Laboratory"/>
            <person name="Steindorff A."/>
            <person name="Hensen N."/>
            <person name="Bonometti L."/>
            <person name="Westerberg I."/>
            <person name="Brannstrom I.O."/>
            <person name="Guillou S."/>
            <person name="Cros-Aarteil S."/>
            <person name="Calhoun S."/>
            <person name="Haridas S."/>
            <person name="Kuo A."/>
            <person name="Mondo S."/>
            <person name="Pangilinan J."/>
            <person name="Riley R."/>
            <person name="Labutti K."/>
            <person name="Andreopoulos B."/>
            <person name="Lipzen A."/>
            <person name="Chen C."/>
            <person name="Yanf M."/>
            <person name="Daum C."/>
            <person name="Ng V."/>
            <person name="Clum A."/>
            <person name="Ohm R."/>
            <person name="Martin F."/>
            <person name="Silar P."/>
            <person name="Natvig D."/>
            <person name="Lalanne C."/>
            <person name="Gautier V."/>
            <person name="Ament-Velasquez S.L."/>
            <person name="Kruys A."/>
            <person name="Hutchinson M.I."/>
            <person name="Powell A.J."/>
            <person name="Barry K."/>
            <person name="Miller A.N."/>
            <person name="Grigoriev I.V."/>
            <person name="Debuchy R."/>
            <person name="Gladieux P."/>
            <person name="Thoren M.H."/>
            <person name="Johannesson H."/>
        </authorList>
    </citation>
    <scope>NUCLEOTIDE SEQUENCE</scope>
    <source>
        <strain evidence="2">PSN293</strain>
    </source>
</reference>
<reference evidence="2" key="1">
    <citation type="journal article" date="2023" name="Mol. Phylogenet. Evol.">
        <title>Genome-scale phylogeny and comparative genomics of the fungal order Sordariales.</title>
        <authorList>
            <person name="Hensen N."/>
            <person name="Bonometti L."/>
            <person name="Westerberg I."/>
            <person name="Brannstrom I.O."/>
            <person name="Guillou S."/>
            <person name="Cros-Aarteil S."/>
            <person name="Calhoun S."/>
            <person name="Haridas S."/>
            <person name="Kuo A."/>
            <person name="Mondo S."/>
            <person name="Pangilinan J."/>
            <person name="Riley R."/>
            <person name="LaButti K."/>
            <person name="Andreopoulos B."/>
            <person name="Lipzen A."/>
            <person name="Chen C."/>
            <person name="Yan M."/>
            <person name="Daum C."/>
            <person name="Ng V."/>
            <person name="Clum A."/>
            <person name="Steindorff A."/>
            <person name="Ohm R.A."/>
            <person name="Martin F."/>
            <person name="Silar P."/>
            <person name="Natvig D.O."/>
            <person name="Lalanne C."/>
            <person name="Gautier V."/>
            <person name="Ament-Velasquez S.L."/>
            <person name="Kruys A."/>
            <person name="Hutchinson M.I."/>
            <person name="Powell A.J."/>
            <person name="Barry K."/>
            <person name="Miller A.N."/>
            <person name="Grigoriev I.V."/>
            <person name="Debuchy R."/>
            <person name="Gladieux P."/>
            <person name="Hiltunen Thoren M."/>
            <person name="Johannesson H."/>
        </authorList>
    </citation>
    <scope>NUCLEOTIDE SEQUENCE</scope>
    <source>
        <strain evidence="2">PSN293</strain>
    </source>
</reference>
<feature type="compositionally biased region" description="Basic and acidic residues" evidence="1">
    <location>
        <begin position="45"/>
        <end position="57"/>
    </location>
</feature>
<dbReference type="EMBL" id="MU858062">
    <property type="protein sequence ID" value="KAK4217163.1"/>
    <property type="molecule type" value="Genomic_DNA"/>
</dbReference>
<dbReference type="Proteomes" id="UP001301769">
    <property type="component" value="Unassembled WGS sequence"/>
</dbReference>
<comment type="caution">
    <text evidence="2">The sequence shown here is derived from an EMBL/GenBank/DDBJ whole genome shotgun (WGS) entry which is preliminary data.</text>
</comment>